<dbReference type="EMBL" id="CAJOBF010001135">
    <property type="protein sequence ID" value="CAF3917212.1"/>
    <property type="molecule type" value="Genomic_DNA"/>
</dbReference>
<evidence type="ECO:0000313" key="5">
    <source>
        <dbReference type="EMBL" id="CAF3953747.1"/>
    </source>
</evidence>
<dbReference type="AlphaFoldDB" id="A0A819KY82"/>
<sequence length="417" mass="47394">MKQLRTQQHSHQNSKGNCRVCGIYLFIFLAWASLDCLVASFSSIPPTARLSIAMRSNGNIQISDPRRISPQTTSSSGYHSDLSSATPTNGSPQSIHEILPSTLEKSSISSTSSSTSQPQKKSLSITRNSTYDKPVTSKNISRLSSFIRKQYERAKSKFTSKSISSQIYASTVTTCSKATSTAPLAHLSEDSSIIMNKQIENSISNKNSSYYPNNYSSIYQQSSFTEPVYSVDAYSSHNHPTKLTASHQQKNYSSIHDCYSHQLPYRYSTKTNTNTHQYSSSYRRLATMANFDNNNYNTHRHHYYPVETLSSSSSCQNYYPYRYTNNNYEYSRSNYVSLSDFISNKNSAFKPIGQKSKQFYPRPIYNMYEQVPPSDDPCDLEVAQYFPQTPQWSNPNYFDIYSKDLTVPKQNYAETLC</sequence>
<feature type="compositionally biased region" description="Polar residues" evidence="1">
    <location>
        <begin position="69"/>
        <end position="94"/>
    </location>
</feature>
<comment type="caution">
    <text evidence="5">The sequence shown here is derived from an EMBL/GenBank/DDBJ whole genome shotgun (WGS) entry which is preliminary data.</text>
</comment>
<feature type="compositionally biased region" description="Low complexity" evidence="1">
    <location>
        <begin position="99"/>
        <end position="124"/>
    </location>
</feature>
<gene>
    <name evidence="3" type="ORF">BYL167_LOCUS3041</name>
    <name evidence="5" type="ORF">OVN521_LOCUS12402</name>
    <name evidence="4" type="ORF">UXM345_LOCUS11416</name>
</gene>
<dbReference type="Proteomes" id="UP000681967">
    <property type="component" value="Unassembled WGS sequence"/>
</dbReference>
<keyword evidence="6" id="KW-1185">Reference proteome</keyword>
<reference evidence="5" key="1">
    <citation type="submission" date="2021-02" db="EMBL/GenBank/DDBJ databases">
        <authorList>
            <person name="Nowell W R."/>
        </authorList>
    </citation>
    <scope>NUCLEOTIDE SEQUENCE</scope>
</reference>
<proteinExistence type="predicted"/>
<keyword evidence="2" id="KW-0812">Transmembrane</keyword>
<evidence type="ECO:0000256" key="1">
    <source>
        <dbReference type="SAM" id="MobiDB-lite"/>
    </source>
</evidence>
<accession>A0A819KY82</accession>
<dbReference type="EMBL" id="CAJOBG010001730">
    <property type="protein sequence ID" value="CAF3953747.1"/>
    <property type="molecule type" value="Genomic_DNA"/>
</dbReference>
<dbReference type="Proteomes" id="UP000663842">
    <property type="component" value="Unassembled WGS sequence"/>
</dbReference>
<dbReference type="Proteomes" id="UP000663866">
    <property type="component" value="Unassembled WGS sequence"/>
</dbReference>
<dbReference type="EMBL" id="CAJOBH010000566">
    <property type="protein sequence ID" value="CAF3801875.1"/>
    <property type="molecule type" value="Genomic_DNA"/>
</dbReference>
<feature type="region of interest" description="Disordered" evidence="1">
    <location>
        <begin position="61"/>
        <end position="131"/>
    </location>
</feature>
<evidence type="ECO:0000313" key="4">
    <source>
        <dbReference type="EMBL" id="CAF3917212.1"/>
    </source>
</evidence>
<protein>
    <submittedName>
        <fullName evidence="5">Uncharacterized protein</fullName>
    </submittedName>
</protein>
<feature type="transmembrane region" description="Helical" evidence="2">
    <location>
        <begin position="21"/>
        <end position="41"/>
    </location>
</feature>
<organism evidence="5 6">
    <name type="scientific">Rotaria magnacalcarata</name>
    <dbReference type="NCBI Taxonomy" id="392030"/>
    <lineage>
        <taxon>Eukaryota</taxon>
        <taxon>Metazoa</taxon>
        <taxon>Spiralia</taxon>
        <taxon>Gnathifera</taxon>
        <taxon>Rotifera</taxon>
        <taxon>Eurotatoria</taxon>
        <taxon>Bdelloidea</taxon>
        <taxon>Philodinida</taxon>
        <taxon>Philodinidae</taxon>
        <taxon>Rotaria</taxon>
    </lineage>
</organism>
<evidence type="ECO:0000313" key="3">
    <source>
        <dbReference type="EMBL" id="CAF3801875.1"/>
    </source>
</evidence>
<evidence type="ECO:0000313" key="6">
    <source>
        <dbReference type="Proteomes" id="UP000663866"/>
    </source>
</evidence>
<keyword evidence="2" id="KW-0472">Membrane</keyword>
<evidence type="ECO:0000256" key="2">
    <source>
        <dbReference type="SAM" id="Phobius"/>
    </source>
</evidence>
<name>A0A819KY82_9BILA</name>
<keyword evidence="2" id="KW-1133">Transmembrane helix</keyword>